<dbReference type="PROSITE" id="PS50089">
    <property type="entry name" value="ZF_RING_2"/>
    <property type="match status" value="1"/>
</dbReference>
<proteinExistence type="predicted"/>
<feature type="compositionally biased region" description="Basic and acidic residues" evidence="2">
    <location>
        <begin position="153"/>
        <end position="164"/>
    </location>
</feature>
<gene>
    <name evidence="4" type="ORF">DEO72_LG3g1345</name>
</gene>
<dbReference type="InterPro" id="IPR013083">
    <property type="entry name" value="Znf_RING/FYVE/PHD"/>
</dbReference>
<keyword evidence="1" id="KW-0479">Metal-binding</keyword>
<evidence type="ECO:0000313" key="4">
    <source>
        <dbReference type="EMBL" id="QCD86819.1"/>
    </source>
</evidence>
<dbReference type="Gene3D" id="3.30.40.10">
    <property type="entry name" value="Zinc/RING finger domain, C3HC4 (zinc finger)"/>
    <property type="match status" value="1"/>
</dbReference>
<dbReference type="PANTHER" id="PTHR45676">
    <property type="entry name" value="RING-H2 FINGER PROTEIN ATL51-RELATED"/>
    <property type="match status" value="1"/>
</dbReference>
<organism evidence="4 5">
    <name type="scientific">Vigna unguiculata</name>
    <name type="common">Cowpea</name>
    <dbReference type="NCBI Taxonomy" id="3917"/>
    <lineage>
        <taxon>Eukaryota</taxon>
        <taxon>Viridiplantae</taxon>
        <taxon>Streptophyta</taxon>
        <taxon>Embryophyta</taxon>
        <taxon>Tracheophyta</taxon>
        <taxon>Spermatophyta</taxon>
        <taxon>Magnoliopsida</taxon>
        <taxon>eudicotyledons</taxon>
        <taxon>Gunneridae</taxon>
        <taxon>Pentapetalae</taxon>
        <taxon>rosids</taxon>
        <taxon>fabids</taxon>
        <taxon>Fabales</taxon>
        <taxon>Fabaceae</taxon>
        <taxon>Papilionoideae</taxon>
        <taxon>50 kb inversion clade</taxon>
        <taxon>NPAAA clade</taxon>
        <taxon>indigoferoid/millettioid clade</taxon>
        <taxon>Phaseoleae</taxon>
        <taxon>Vigna</taxon>
    </lineage>
</organism>
<dbReference type="GO" id="GO:0008270">
    <property type="term" value="F:zinc ion binding"/>
    <property type="evidence" value="ECO:0007669"/>
    <property type="project" value="UniProtKB-KW"/>
</dbReference>
<keyword evidence="5" id="KW-1185">Reference proteome</keyword>
<name>A0A4D6LDZ1_VIGUN</name>
<dbReference type="Pfam" id="PF13639">
    <property type="entry name" value="zf-RING_2"/>
    <property type="match status" value="1"/>
</dbReference>
<keyword evidence="1" id="KW-0862">Zinc</keyword>
<sequence>MSTVHHYYSVMRVNDEHTTVLPGDYFNFDVKVRFHSANTFPAGLQHHLSPAAIPAQDFFQHGPTFLHTMFSLSPFSLFGCTEQIIEGVLSDVQGLFRVENLSSFISLEPQESQNRIIPLTITVIILKFEDRAIIEEGRQRYIRSQRVSSRRSERLATRRSERLRASQRQSSRQNQRQSSEVEYDSDDEVMINSFLKKCTVMRGREDCCICLEELSVNPECYTLPCQHAFHLPCILTWLKNSQACPLCRHSLRTAETAEN</sequence>
<feature type="domain" description="RING-type" evidence="3">
    <location>
        <begin position="207"/>
        <end position="248"/>
    </location>
</feature>
<feature type="compositionally biased region" description="Low complexity" evidence="2">
    <location>
        <begin position="166"/>
        <end position="178"/>
    </location>
</feature>
<keyword evidence="1" id="KW-0863">Zinc-finger</keyword>
<dbReference type="UniPathway" id="UPA00143"/>
<evidence type="ECO:0000259" key="3">
    <source>
        <dbReference type="PROSITE" id="PS50089"/>
    </source>
</evidence>
<dbReference type="SMART" id="SM00184">
    <property type="entry name" value="RING"/>
    <property type="match status" value="1"/>
</dbReference>
<dbReference type="InterPro" id="IPR001841">
    <property type="entry name" value="Znf_RING"/>
</dbReference>
<dbReference type="GO" id="GO:0016567">
    <property type="term" value="P:protein ubiquitination"/>
    <property type="evidence" value="ECO:0007669"/>
    <property type="project" value="UniProtKB-UniPathway"/>
</dbReference>
<evidence type="ECO:0000256" key="1">
    <source>
        <dbReference type="PROSITE-ProRule" id="PRU00175"/>
    </source>
</evidence>
<evidence type="ECO:0000256" key="2">
    <source>
        <dbReference type="SAM" id="MobiDB-lite"/>
    </source>
</evidence>
<accession>A0A4D6LDZ1</accession>
<feature type="region of interest" description="Disordered" evidence="2">
    <location>
        <begin position="153"/>
        <end position="183"/>
    </location>
</feature>
<evidence type="ECO:0000313" key="5">
    <source>
        <dbReference type="Proteomes" id="UP000501690"/>
    </source>
</evidence>
<dbReference type="Proteomes" id="UP000501690">
    <property type="component" value="Linkage Group LG3"/>
</dbReference>
<dbReference type="PANTHER" id="PTHR45676:SF41">
    <property type="entry name" value="RING-H2 FINGER PROTEIN ATL66"/>
    <property type="match status" value="1"/>
</dbReference>
<reference evidence="4 5" key="1">
    <citation type="submission" date="2019-04" db="EMBL/GenBank/DDBJ databases">
        <title>An improved genome assembly and genetic linkage map for asparagus bean, Vigna unguiculata ssp. sesquipedialis.</title>
        <authorList>
            <person name="Xia Q."/>
            <person name="Zhang R."/>
            <person name="Dong Y."/>
        </authorList>
    </citation>
    <scope>NUCLEOTIDE SEQUENCE [LARGE SCALE GENOMIC DNA]</scope>
    <source>
        <tissue evidence="4">Leaf</tissue>
    </source>
</reference>
<dbReference type="SUPFAM" id="SSF57850">
    <property type="entry name" value="RING/U-box"/>
    <property type="match status" value="1"/>
</dbReference>
<dbReference type="AlphaFoldDB" id="A0A4D6LDZ1"/>
<dbReference type="EMBL" id="CP039347">
    <property type="protein sequence ID" value="QCD86819.1"/>
    <property type="molecule type" value="Genomic_DNA"/>
</dbReference>
<protein>
    <submittedName>
        <fullName evidence="4">E3 ubiquitin-protein ligase</fullName>
    </submittedName>
</protein>